<dbReference type="EMBL" id="FNAU01000002">
    <property type="protein sequence ID" value="SDE09583.1"/>
    <property type="molecule type" value="Genomic_DNA"/>
</dbReference>
<evidence type="ECO:0000313" key="2">
    <source>
        <dbReference type="Proteomes" id="UP000182744"/>
    </source>
</evidence>
<protein>
    <submittedName>
        <fullName evidence="1">Uncharacterized protein</fullName>
    </submittedName>
</protein>
<gene>
    <name evidence="1" type="ORF">SAMN05421878_10264</name>
</gene>
<proteinExistence type="predicted"/>
<dbReference type="Proteomes" id="UP000182744">
    <property type="component" value="Unassembled WGS sequence"/>
</dbReference>
<evidence type="ECO:0000313" key="1">
    <source>
        <dbReference type="EMBL" id="SDE09583.1"/>
    </source>
</evidence>
<name>A0A1G7A4M1_9ACTO</name>
<dbReference type="RefSeq" id="WP_074660955.1">
    <property type="nucleotide sequence ID" value="NZ_FNAU01000002.1"/>
</dbReference>
<organism evidence="1 2">
    <name type="scientific">Actinobaculum suis</name>
    <dbReference type="NCBI Taxonomy" id="1657"/>
    <lineage>
        <taxon>Bacteria</taxon>
        <taxon>Bacillati</taxon>
        <taxon>Actinomycetota</taxon>
        <taxon>Actinomycetes</taxon>
        <taxon>Actinomycetales</taxon>
        <taxon>Actinomycetaceae</taxon>
        <taxon>Actinobaculum</taxon>
    </lineage>
</organism>
<reference evidence="2" key="1">
    <citation type="submission" date="2016-10" db="EMBL/GenBank/DDBJ databases">
        <authorList>
            <person name="Varghese N."/>
        </authorList>
    </citation>
    <scope>NUCLEOTIDE SEQUENCE [LARGE SCALE GENOMIC DNA]</scope>
    <source>
        <strain evidence="2">DSM 20639</strain>
    </source>
</reference>
<keyword evidence="2" id="KW-1185">Reference proteome</keyword>
<dbReference type="AlphaFoldDB" id="A0A1G7A4M1"/>
<sequence length="197" mass="22234">MKTHPPTDQQKTDSVGGWILTFVSAKWVPSTASMLRIFTEVLLKTHKARPELPLLGKILDATEQIKPQGFLPQDSLDLSFSAPQLKALGWAESDAATAPPGTFEKNGRPLLERSSRDINTFEPHLAFLPVLILEWEEPYGREEHEAQEDLKELGQRENQEEPCGVEYARFEGQVPKLKIRQKLLQCFDGMDGEPVAW</sequence>
<accession>A0A1G7A4M1</accession>